<keyword evidence="2" id="KW-1185">Reference proteome</keyword>
<comment type="caution">
    <text evidence="1">The sequence shown here is derived from an EMBL/GenBank/DDBJ whole genome shotgun (WGS) entry which is preliminary data.</text>
</comment>
<dbReference type="EMBL" id="QUNF01000010">
    <property type="protein sequence ID" value="REG88285.1"/>
    <property type="molecule type" value="Genomic_DNA"/>
</dbReference>
<reference evidence="1 2" key="1">
    <citation type="submission" date="2018-08" db="EMBL/GenBank/DDBJ databases">
        <title>Genomic Encyclopedia of Archaeal and Bacterial Type Strains, Phase II (KMG-II): from individual species to whole genera.</title>
        <authorList>
            <person name="Goeker M."/>
        </authorList>
    </citation>
    <scope>NUCLEOTIDE SEQUENCE [LARGE SCALE GENOMIC DNA]</scope>
    <source>
        <strain evidence="1 2">DSM 15986</strain>
    </source>
</reference>
<dbReference type="AlphaFoldDB" id="A0A3E0DUW2"/>
<proteinExistence type="predicted"/>
<dbReference type="Proteomes" id="UP000256405">
    <property type="component" value="Unassembled WGS sequence"/>
</dbReference>
<organism evidence="1 2">
    <name type="scientific">Algoriphagus antarcticus</name>
    <dbReference type="NCBI Taxonomy" id="238540"/>
    <lineage>
        <taxon>Bacteria</taxon>
        <taxon>Pseudomonadati</taxon>
        <taxon>Bacteroidota</taxon>
        <taxon>Cytophagia</taxon>
        <taxon>Cytophagales</taxon>
        <taxon>Cyclobacteriaceae</taxon>
        <taxon>Algoriphagus</taxon>
    </lineage>
</organism>
<name>A0A3E0DUW2_9BACT</name>
<protein>
    <submittedName>
        <fullName evidence="1">Uncharacterized protein</fullName>
    </submittedName>
</protein>
<evidence type="ECO:0000313" key="1">
    <source>
        <dbReference type="EMBL" id="REG88285.1"/>
    </source>
</evidence>
<accession>A0A3E0DUW2</accession>
<sequence length="45" mass="5413">MKISHLKSFRENNPLLFEDSVISPQINTRYLIFLIKCFFENQKLP</sequence>
<evidence type="ECO:0000313" key="2">
    <source>
        <dbReference type="Proteomes" id="UP000256405"/>
    </source>
</evidence>
<gene>
    <name evidence="1" type="ORF">C8N25_11063</name>
</gene>